<protein>
    <recommendedName>
        <fullName evidence="4">Transmembrane protein</fullName>
    </recommendedName>
</protein>
<accession>A0ABR1KZ04</accession>
<keyword evidence="1" id="KW-0812">Transmembrane</keyword>
<sequence>MSRSTRDNFISGGFKDSLFSVDILFYLRFKPLLAALYTRLSSSFTTSITLFFFFFFLVGGFPASPFSRFSLLYHVPTTTRHLRHSIFLYLACRVPVPVSPMRRAPAIAVASCAGEGRPSCLCIVPIPDLSVRRPLSLEKGHRCLFTLSLPLSSLLDVTPLSFLCFSVPQ</sequence>
<evidence type="ECO:0000313" key="3">
    <source>
        <dbReference type="Proteomes" id="UP001363622"/>
    </source>
</evidence>
<name>A0ABR1KZ04_9PEZI</name>
<gene>
    <name evidence="2" type="ORF">IWZ03DRAFT_369632</name>
</gene>
<evidence type="ECO:0008006" key="4">
    <source>
        <dbReference type="Google" id="ProtNLM"/>
    </source>
</evidence>
<organism evidence="2 3">
    <name type="scientific">Phyllosticta citriasiana</name>
    <dbReference type="NCBI Taxonomy" id="595635"/>
    <lineage>
        <taxon>Eukaryota</taxon>
        <taxon>Fungi</taxon>
        <taxon>Dikarya</taxon>
        <taxon>Ascomycota</taxon>
        <taxon>Pezizomycotina</taxon>
        <taxon>Dothideomycetes</taxon>
        <taxon>Dothideomycetes incertae sedis</taxon>
        <taxon>Botryosphaeriales</taxon>
        <taxon>Phyllostictaceae</taxon>
        <taxon>Phyllosticta</taxon>
    </lineage>
</organism>
<comment type="caution">
    <text evidence="2">The sequence shown here is derived from an EMBL/GenBank/DDBJ whole genome shotgun (WGS) entry which is preliminary data.</text>
</comment>
<reference evidence="2 3" key="1">
    <citation type="submission" date="2024-04" db="EMBL/GenBank/DDBJ databases">
        <title>Phyllosticta paracitricarpa is synonymous to the EU quarantine fungus P. citricarpa based on phylogenomic analyses.</title>
        <authorList>
            <consortium name="Lawrence Berkeley National Laboratory"/>
            <person name="Van Ingen-Buijs V.A."/>
            <person name="Van Westerhoven A.C."/>
            <person name="Haridas S."/>
            <person name="Skiadas P."/>
            <person name="Martin F."/>
            <person name="Groenewald J.Z."/>
            <person name="Crous P.W."/>
            <person name="Seidl M.F."/>
        </authorList>
    </citation>
    <scope>NUCLEOTIDE SEQUENCE [LARGE SCALE GENOMIC DNA]</scope>
    <source>
        <strain evidence="2 3">CBS 123371</strain>
    </source>
</reference>
<feature type="transmembrane region" description="Helical" evidence="1">
    <location>
        <begin position="44"/>
        <end position="63"/>
    </location>
</feature>
<evidence type="ECO:0000313" key="2">
    <source>
        <dbReference type="EMBL" id="KAK7521870.1"/>
    </source>
</evidence>
<dbReference type="EMBL" id="JBBPHU010000002">
    <property type="protein sequence ID" value="KAK7521870.1"/>
    <property type="molecule type" value="Genomic_DNA"/>
</dbReference>
<keyword evidence="1" id="KW-0472">Membrane</keyword>
<proteinExistence type="predicted"/>
<keyword evidence="3" id="KW-1185">Reference proteome</keyword>
<keyword evidence="1" id="KW-1133">Transmembrane helix</keyword>
<dbReference type="Proteomes" id="UP001363622">
    <property type="component" value="Unassembled WGS sequence"/>
</dbReference>
<evidence type="ECO:0000256" key="1">
    <source>
        <dbReference type="SAM" id="Phobius"/>
    </source>
</evidence>